<keyword evidence="3" id="KW-0964">Secreted</keyword>
<evidence type="ECO:0000256" key="13">
    <source>
        <dbReference type="ARBA" id="ARBA00044502"/>
    </source>
</evidence>
<keyword evidence="7" id="KW-0560">Oxidoreductase</keyword>
<sequence>MKLLPGMLLAATAAQAHYTFPRLVVNGVPEEREWSVTRMTKNHQSKQGIENPSSADIRCYSSQTAPNVATVPAGSTIHYLSTQQINHPGPTQYYLAKVPAGQSARTWDGSGAVWFKIATSMPEYDQNRQLVWPGHNTYQTINTTIPTNTPSGEYLLRVEQIALHMASQPNRAQFYISCSQIQITNGGNGTPGPLVAFPGAYRSTDPGIMVNLYSGMQPSQYQPPGPAVWRDELLLNIAKRFVCSLPALPYNSRRSIPSEVSSIIEARLTLLALTKVCRRLNAIATPALYQNIRVHNAKLLYRLVKSLFTAPHLAKHVRAFGVFVDLTKLTNVRLANKPLDLEAQKALIQTMALNNPHLNARPFSDVPGLKVVLDAAIAGKEIHSGVFPEAACAVLLLLTSNLDTLHLIIPNNHGEDLGLNEALSLYKATLQTIRVDLYGGPRRELSLGPQGKLTCIAEMEVLRVLAIQARHLFHSLRDMAETNICDRLPSSLEQLHLLEYGDLCGERDPWNPEVDADDDDEEEEEDSEEDGEGNWDPDAREYRHWVADQLLKLAFDSENRLPRLEKVSLSLRHVLNLQIVILDILIHELSHQ</sequence>
<evidence type="ECO:0000256" key="17">
    <source>
        <dbReference type="SAM" id="SignalP"/>
    </source>
</evidence>
<keyword evidence="9" id="KW-0503">Monooxygenase</keyword>
<evidence type="ECO:0000313" key="19">
    <source>
        <dbReference type="EMBL" id="KAL1839716.1"/>
    </source>
</evidence>
<comment type="similarity">
    <text evidence="13">Belongs to the polysaccharide monooxygenase AA9 family.</text>
</comment>
<dbReference type="CDD" id="cd21175">
    <property type="entry name" value="LPMO_AA9"/>
    <property type="match status" value="1"/>
</dbReference>
<evidence type="ECO:0000256" key="4">
    <source>
        <dbReference type="ARBA" id="ARBA00022723"/>
    </source>
</evidence>
<feature type="compositionally biased region" description="Acidic residues" evidence="16">
    <location>
        <begin position="514"/>
        <end position="535"/>
    </location>
</feature>
<comment type="caution">
    <text evidence="19">The sequence shown here is derived from an EMBL/GenBank/DDBJ whole genome shotgun (WGS) entry which is preliminary data.</text>
</comment>
<dbReference type="EMBL" id="JAZGSY010000143">
    <property type="protein sequence ID" value="KAL1839716.1"/>
    <property type="molecule type" value="Genomic_DNA"/>
</dbReference>
<dbReference type="InterPro" id="IPR049892">
    <property type="entry name" value="AA9"/>
</dbReference>
<evidence type="ECO:0000256" key="3">
    <source>
        <dbReference type="ARBA" id="ARBA00022525"/>
    </source>
</evidence>
<keyword evidence="11" id="KW-0119">Carbohydrate metabolism</keyword>
<keyword evidence="20" id="KW-1185">Reference proteome</keyword>
<evidence type="ECO:0000256" key="10">
    <source>
        <dbReference type="ARBA" id="ARBA00023157"/>
    </source>
</evidence>
<dbReference type="Proteomes" id="UP001583172">
    <property type="component" value="Unassembled WGS sequence"/>
</dbReference>
<organism evidence="19 20">
    <name type="scientific">Humicola insolens</name>
    <name type="common">Soft-rot fungus</name>
    <dbReference type="NCBI Taxonomy" id="85995"/>
    <lineage>
        <taxon>Eukaryota</taxon>
        <taxon>Fungi</taxon>
        <taxon>Dikarya</taxon>
        <taxon>Ascomycota</taxon>
        <taxon>Pezizomycotina</taxon>
        <taxon>Sordariomycetes</taxon>
        <taxon>Sordariomycetidae</taxon>
        <taxon>Sordariales</taxon>
        <taxon>Chaetomiaceae</taxon>
        <taxon>Mycothermus</taxon>
    </lineage>
</organism>
<reference evidence="19 20" key="1">
    <citation type="journal article" date="2024" name="Commun. Biol.">
        <title>Comparative genomic analysis of thermophilic fungi reveals convergent evolutionary adaptations and gene losses.</title>
        <authorList>
            <person name="Steindorff A.S."/>
            <person name="Aguilar-Pontes M.V."/>
            <person name="Robinson A.J."/>
            <person name="Andreopoulos B."/>
            <person name="LaButti K."/>
            <person name="Kuo A."/>
            <person name="Mondo S."/>
            <person name="Riley R."/>
            <person name="Otillar R."/>
            <person name="Haridas S."/>
            <person name="Lipzen A."/>
            <person name="Grimwood J."/>
            <person name="Schmutz J."/>
            <person name="Clum A."/>
            <person name="Reid I.D."/>
            <person name="Moisan M.C."/>
            <person name="Butler G."/>
            <person name="Nguyen T.T.M."/>
            <person name="Dewar K."/>
            <person name="Conant G."/>
            <person name="Drula E."/>
            <person name="Henrissat B."/>
            <person name="Hansel C."/>
            <person name="Singer S."/>
            <person name="Hutchinson M.I."/>
            <person name="de Vries R.P."/>
            <person name="Natvig D.O."/>
            <person name="Powell A.J."/>
            <person name="Tsang A."/>
            <person name="Grigoriev I.V."/>
        </authorList>
    </citation>
    <scope>NUCLEOTIDE SEQUENCE [LARGE SCALE GENOMIC DNA]</scope>
    <source>
        <strain evidence="19 20">CBS 620.91</strain>
    </source>
</reference>
<evidence type="ECO:0000256" key="9">
    <source>
        <dbReference type="ARBA" id="ARBA00023033"/>
    </source>
</evidence>
<evidence type="ECO:0000313" key="20">
    <source>
        <dbReference type="Proteomes" id="UP001583172"/>
    </source>
</evidence>
<evidence type="ECO:0000256" key="2">
    <source>
        <dbReference type="ARBA" id="ARBA00004613"/>
    </source>
</evidence>
<keyword evidence="5 17" id="KW-0732">Signal</keyword>
<evidence type="ECO:0000256" key="1">
    <source>
        <dbReference type="ARBA" id="ARBA00001973"/>
    </source>
</evidence>
<feature type="region of interest" description="Disordered" evidence="16">
    <location>
        <begin position="507"/>
        <end position="538"/>
    </location>
</feature>
<evidence type="ECO:0000256" key="14">
    <source>
        <dbReference type="ARBA" id="ARBA00045077"/>
    </source>
</evidence>
<gene>
    <name evidence="19" type="ORF">VTJ49DRAFT_1221</name>
</gene>
<keyword evidence="10" id="KW-1015">Disulfide bond</keyword>
<keyword evidence="8" id="KW-0186">Copper</keyword>
<evidence type="ECO:0000256" key="7">
    <source>
        <dbReference type="ARBA" id="ARBA00023002"/>
    </source>
</evidence>
<protein>
    <recommendedName>
        <fullName evidence="15">lytic cellulose monooxygenase (C4-dehydrogenating)</fullName>
        <ecNumber evidence="15">1.14.99.56</ecNumber>
    </recommendedName>
</protein>
<evidence type="ECO:0000256" key="15">
    <source>
        <dbReference type="ARBA" id="ARBA00047174"/>
    </source>
</evidence>
<dbReference type="PANTHER" id="PTHR33353">
    <property type="entry name" value="PUTATIVE (AFU_ORTHOLOGUE AFUA_1G12560)-RELATED"/>
    <property type="match status" value="1"/>
</dbReference>
<dbReference type="InterPro" id="IPR005103">
    <property type="entry name" value="AA9_LPMO"/>
</dbReference>
<proteinExistence type="inferred from homology"/>
<evidence type="ECO:0000256" key="12">
    <source>
        <dbReference type="ARBA" id="ARBA00023326"/>
    </source>
</evidence>
<evidence type="ECO:0000259" key="18">
    <source>
        <dbReference type="Pfam" id="PF03443"/>
    </source>
</evidence>
<evidence type="ECO:0000256" key="6">
    <source>
        <dbReference type="ARBA" id="ARBA00023001"/>
    </source>
</evidence>
<feature type="signal peptide" evidence="17">
    <location>
        <begin position="1"/>
        <end position="16"/>
    </location>
</feature>
<keyword evidence="12" id="KW-0624">Polysaccharide degradation</keyword>
<evidence type="ECO:0000256" key="16">
    <source>
        <dbReference type="SAM" id="MobiDB-lite"/>
    </source>
</evidence>
<comment type="subcellular location">
    <subcellularLocation>
        <location evidence="2">Secreted</location>
    </subcellularLocation>
</comment>
<evidence type="ECO:0000256" key="5">
    <source>
        <dbReference type="ARBA" id="ARBA00022729"/>
    </source>
</evidence>
<dbReference type="PANTHER" id="PTHR33353:SF10">
    <property type="entry name" value="ENDO-BETA-1,4-GLUCANASE D"/>
    <property type="match status" value="1"/>
</dbReference>
<comment type="catalytic activity">
    <reaction evidence="14">
        <text>[(1-&gt;4)-beta-D-glucosyl]n+m + reduced acceptor + O2 = 4-dehydro-beta-D-glucosyl-[(1-&gt;4)-beta-D-glucosyl]n-1 + [(1-&gt;4)-beta-D-glucosyl]m + acceptor + H2O.</text>
        <dbReference type="EC" id="1.14.99.56"/>
    </reaction>
</comment>
<evidence type="ECO:0000256" key="8">
    <source>
        <dbReference type="ARBA" id="ARBA00023008"/>
    </source>
</evidence>
<evidence type="ECO:0000256" key="11">
    <source>
        <dbReference type="ARBA" id="ARBA00023277"/>
    </source>
</evidence>
<comment type="cofactor">
    <cofactor evidence="1">
        <name>Cu(2+)</name>
        <dbReference type="ChEBI" id="CHEBI:29036"/>
    </cofactor>
</comment>
<feature type="chain" id="PRO_5047170283" description="lytic cellulose monooxygenase (C4-dehydrogenating)" evidence="17">
    <location>
        <begin position="17"/>
        <end position="592"/>
    </location>
</feature>
<dbReference type="Gene3D" id="2.70.50.70">
    <property type="match status" value="1"/>
</dbReference>
<dbReference type="Pfam" id="PF03443">
    <property type="entry name" value="AA9"/>
    <property type="match status" value="1"/>
</dbReference>
<dbReference type="EC" id="1.14.99.56" evidence="15"/>
<feature type="domain" description="Auxiliary Activity family 9 catalytic" evidence="18">
    <location>
        <begin position="17"/>
        <end position="221"/>
    </location>
</feature>
<name>A0ABR3VF08_HUMIN</name>
<accession>A0ABR3VF08</accession>
<keyword evidence="6" id="KW-0136">Cellulose degradation</keyword>
<keyword evidence="4" id="KW-0479">Metal-binding</keyword>